<dbReference type="EMBL" id="CP080333">
    <property type="protein sequence ID" value="QYL17452.1"/>
    <property type="molecule type" value="Genomic_DNA"/>
</dbReference>
<dbReference type="SUPFAM" id="SSF140453">
    <property type="entry name" value="EsxAB dimer-like"/>
    <property type="match status" value="1"/>
</dbReference>
<keyword evidence="2" id="KW-1185">Reference proteome</keyword>
<name>A0ABX8VIC9_9MYCO</name>
<organism evidence="1 2">
    <name type="scientific">Mycolicibacterium pallens</name>
    <dbReference type="NCBI Taxonomy" id="370524"/>
    <lineage>
        <taxon>Bacteria</taxon>
        <taxon>Bacillati</taxon>
        <taxon>Actinomycetota</taxon>
        <taxon>Actinomycetes</taxon>
        <taxon>Mycobacteriales</taxon>
        <taxon>Mycobacteriaceae</taxon>
        <taxon>Mycolicibacterium</taxon>
    </lineage>
</organism>
<proteinExistence type="predicted"/>
<accession>A0ABX8VIC9</accession>
<evidence type="ECO:0000313" key="1">
    <source>
        <dbReference type="EMBL" id="QYL17452.1"/>
    </source>
</evidence>
<dbReference type="InterPro" id="IPR010310">
    <property type="entry name" value="T7SS_ESAT-6-like"/>
</dbReference>
<sequence length="105" mass="11035">MADKLKVDVDGLFRGGSDIGEQASILSGSHVQSMVGLSDSESGWVGSSADALVRMADTWQRVADKHHTALTEQAAHVVDAGKGFRAMDEHGATELGQLDDRADGV</sequence>
<dbReference type="Gene3D" id="1.10.287.1060">
    <property type="entry name" value="ESAT-6-like"/>
    <property type="match status" value="1"/>
</dbReference>
<gene>
    <name evidence="1" type="ORF">K0O64_02405</name>
</gene>
<dbReference type="Pfam" id="PF06013">
    <property type="entry name" value="WXG100"/>
    <property type="match status" value="1"/>
</dbReference>
<dbReference type="InterPro" id="IPR036689">
    <property type="entry name" value="ESAT-6-like_sf"/>
</dbReference>
<dbReference type="Proteomes" id="UP000825367">
    <property type="component" value="Chromosome"/>
</dbReference>
<reference evidence="1 2" key="1">
    <citation type="submission" date="2021-07" db="EMBL/GenBank/DDBJ databases">
        <title>Whole genome sequencing of non-tuberculosis mycobacteria type-strains.</title>
        <authorList>
            <person name="Igarashi Y."/>
            <person name="Osugi A."/>
            <person name="Mitarai S."/>
        </authorList>
    </citation>
    <scope>NUCLEOTIDE SEQUENCE [LARGE SCALE GENOMIC DNA]</scope>
    <source>
        <strain evidence="1 2">JCM 16370</strain>
    </source>
</reference>
<protein>
    <submittedName>
        <fullName evidence="1">WXG100 family type VII secretion target</fullName>
    </submittedName>
</protein>
<dbReference type="RefSeq" id="WP_220046002.1">
    <property type="nucleotide sequence ID" value="NZ_BAAAVX010000004.1"/>
</dbReference>
<evidence type="ECO:0000313" key="2">
    <source>
        <dbReference type="Proteomes" id="UP000825367"/>
    </source>
</evidence>